<organism evidence="1 2">
    <name type="scientific">Kyrpidia spormannii</name>
    <dbReference type="NCBI Taxonomy" id="2055160"/>
    <lineage>
        <taxon>Bacteria</taxon>
        <taxon>Bacillati</taxon>
        <taxon>Bacillota</taxon>
        <taxon>Bacilli</taxon>
        <taxon>Bacillales</taxon>
        <taxon>Alicyclobacillaceae</taxon>
        <taxon>Kyrpidia</taxon>
    </lineage>
</organism>
<reference evidence="1" key="1">
    <citation type="submission" date="2020-04" db="EMBL/GenBank/DDBJ databases">
        <authorList>
            <person name="Hogendoorn C."/>
        </authorList>
    </citation>
    <scope>NUCLEOTIDE SEQUENCE</scope>
    <source>
        <strain evidence="1">FAVT5</strain>
    </source>
</reference>
<dbReference type="EMBL" id="LR792684">
    <property type="protein sequence ID" value="CAB3394622.1"/>
    <property type="molecule type" value="Genomic_DNA"/>
</dbReference>
<evidence type="ECO:0000313" key="1">
    <source>
        <dbReference type="EMBL" id="CAB3394622.1"/>
    </source>
</evidence>
<protein>
    <submittedName>
        <fullName evidence="1">Uncharacterized protein</fullName>
    </submittedName>
</protein>
<keyword evidence="2" id="KW-1185">Reference proteome</keyword>
<accession>A0ACA8ZCQ3</accession>
<dbReference type="Proteomes" id="UP000501793">
    <property type="component" value="Chromosome"/>
</dbReference>
<sequence length="20" mass="2284">MFLIPFRATMAAPDFLSLLE</sequence>
<proteinExistence type="predicted"/>
<evidence type="ECO:0000313" key="2">
    <source>
        <dbReference type="Proteomes" id="UP000501793"/>
    </source>
</evidence>
<gene>
    <name evidence="1" type="ORF">FAVT5_2974</name>
</gene>
<name>A0ACA8ZCQ3_9BACL</name>